<evidence type="ECO:0000313" key="2">
    <source>
        <dbReference type="Proteomes" id="UP000033163"/>
    </source>
</evidence>
<reference evidence="2" key="1">
    <citation type="submission" date="2015-03" db="EMBL/GenBank/DDBJ databases">
        <authorList>
            <person name="Wibberg D."/>
        </authorList>
    </citation>
    <scope>NUCLEOTIDE SEQUENCE [LARGE SCALE GENOMIC DNA]</scope>
</reference>
<gene>
    <name evidence="1" type="ORF">PRIO_6256</name>
</gene>
<accession>A0A0E3WJD6</accession>
<proteinExistence type="predicted"/>
<name>A0A0E3WJD6_9BACL</name>
<organism evidence="1 2">
    <name type="scientific">Paenibacillus riograndensis SBR5</name>
    <dbReference type="NCBI Taxonomy" id="1073571"/>
    <lineage>
        <taxon>Bacteria</taxon>
        <taxon>Bacillati</taxon>
        <taxon>Bacillota</taxon>
        <taxon>Bacilli</taxon>
        <taxon>Bacillales</taxon>
        <taxon>Paenibacillaceae</taxon>
        <taxon>Paenibacillus</taxon>
        <taxon>Paenibacillus sonchi group</taxon>
    </lineage>
</organism>
<dbReference type="PATRIC" id="fig|1073571.4.peg.6685"/>
<sequence>MPTFWDCWAEKLSDGTFDVNEMVSQFDRIRETIIKAAKTSKCFWELVPANCFYNKENDELIFIDQEYF</sequence>
<dbReference type="HOGENOM" id="CLU_2790087_0_0_9"/>
<dbReference type="KEGG" id="pri:PRIO_6256"/>
<dbReference type="AlphaFoldDB" id="A0A0E3WJD6"/>
<evidence type="ECO:0000313" key="1">
    <source>
        <dbReference type="EMBL" id="CQR58603.1"/>
    </source>
</evidence>
<dbReference type="EMBL" id="LN831776">
    <property type="protein sequence ID" value="CQR58603.1"/>
    <property type="molecule type" value="Genomic_DNA"/>
</dbReference>
<protein>
    <submittedName>
        <fullName evidence="1">Uncharacterized protein</fullName>
    </submittedName>
</protein>
<dbReference type="Proteomes" id="UP000033163">
    <property type="component" value="Chromosome I"/>
</dbReference>